<evidence type="ECO:0000313" key="2">
    <source>
        <dbReference type="Proteomes" id="UP000515160"/>
    </source>
</evidence>
<dbReference type="CTD" id="38002"/>
<dbReference type="PANTHER" id="PTHR31649:SF11">
    <property type="entry name" value="PROTEIN UNZIPPED"/>
    <property type="match status" value="1"/>
</dbReference>
<dbReference type="RefSeq" id="XP_051861321.1">
    <property type="nucleotide sequence ID" value="XM_052005361.1"/>
</dbReference>
<evidence type="ECO:0000256" key="1">
    <source>
        <dbReference type="SAM" id="MobiDB-lite"/>
    </source>
</evidence>
<dbReference type="RefSeq" id="XP_034105077.1">
    <property type="nucleotide sequence ID" value="XM_034249186.2"/>
</dbReference>
<sequence>MSRTKNQTKRSTIRRMTSRSNTAIVGCLLTLLHLITPMQGLTHSVFTFTNASTSFGQLVTSSTLVWETYEDPKQLQFAVEGGKFITEDEHYPIYVCRVVIDGVPTSGHTEKVQQKHVCVAALAKRSVNQHFDVLMNKGHLGKIAWKPWRKFNVGIPVGAIRVGDDTYVARHRAQHDTSDGAQHGADYYLGRLEQVGLGKIKVVENGMEKYYDDGELLIETEPFRYELRDIKLDGGRITMRENSTELATGKLENRGDTYDTVEMVMSYSFDYMQYWGAHDGVAKGLPTKIFEKNVDTPAEINWALKHGEKRRENKAVYSKLWPGTAINVTLRGNYVTLDSPYSAKLSAFYYDSESVSRLINAEVRKSYLKDVKMEFSPVYWIENGTVVPTTTTTSTTSTTTHATTTINNEPTPINEPPQVRIEHMGVKHSGPDSLEKTLNDANNEVNSNDAPENMSSKDAALAGIGVSGQSGATTITTATGALFTYLIVTLINL</sequence>
<dbReference type="OrthoDB" id="428159at2759"/>
<dbReference type="GeneID" id="117568496"/>
<organism evidence="2 3">
    <name type="scientific">Drosophila albomicans</name>
    <name type="common">Fruit fly</name>
    <dbReference type="NCBI Taxonomy" id="7291"/>
    <lineage>
        <taxon>Eukaryota</taxon>
        <taxon>Metazoa</taxon>
        <taxon>Ecdysozoa</taxon>
        <taxon>Arthropoda</taxon>
        <taxon>Hexapoda</taxon>
        <taxon>Insecta</taxon>
        <taxon>Pterygota</taxon>
        <taxon>Neoptera</taxon>
        <taxon>Endopterygota</taxon>
        <taxon>Diptera</taxon>
        <taxon>Brachycera</taxon>
        <taxon>Muscomorpha</taxon>
        <taxon>Ephydroidea</taxon>
        <taxon>Drosophilidae</taxon>
        <taxon>Drosophila</taxon>
    </lineage>
</organism>
<dbReference type="Proteomes" id="UP000515160">
    <property type="component" value="Chromosome 3"/>
</dbReference>
<feature type="compositionally biased region" description="Low complexity" evidence="1">
    <location>
        <begin position="390"/>
        <end position="412"/>
    </location>
</feature>
<keyword evidence="2" id="KW-1185">Reference proteome</keyword>
<dbReference type="AlphaFoldDB" id="A0A6P8YAI6"/>
<evidence type="ECO:0000313" key="4">
    <source>
        <dbReference type="RefSeq" id="XP_051861321.1"/>
    </source>
</evidence>
<dbReference type="PANTHER" id="PTHR31649">
    <property type="entry name" value="AGAP009604-PA"/>
    <property type="match status" value="1"/>
</dbReference>
<evidence type="ECO:0000313" key="3">
    <source>
        <dbReference type="RefSeq" id="XP_034105077.1"/>
    </source>
</evidence>
<name>A0A6P8YAI6_DROAB</name>
<protein>
    <submittedName>
        <fullName evidence="3 4">Protein unzipped</fullName>
    </submittedName>
</protein>
<feature type="region of interest" description="Disordered" evidence="1">
    <location>
        <begin position="390"/>
        <end position="416"/>
    </location>
</feature>
<accession>A0A6P8YAI6</accession>
<reference evidence="3 4" key="1">
    <citation type="submission" date="2025-04" db="UniProtKB">
        <authorList>
            <consortium name="RefSeq"/>
        </authorList>
    </citation>
    <scope>IDENTIFICATION</scope>
    <source>
        <strain evidence="3 4">15112-1751.03</strain>
        <tissue evidence="3 4">Whole Adult</tissue>
    </source>
</reference>
<proteinExistence type="predicted"/>
<gene>
    <name evidence="3 4" type="primary">LOC117568496</name>
</gene>